<name>A0A383VG97_TETOB</name>
<protein>
    <recommendedName>
        <fullName evidence="3">HPP transmembrane region domain-containing protein</fullName>
    </recommendedName>
</protein>
<keyword evidence="5" id="KW-1185">Reference proteome</keyword>
<feature type="transmembrane region" description="Helical" evidence="2">
    <location>
        <begin position="144"/>
        <end position="161"/>
    </location>
</feature>
<feature type="transmembrane region" description="Helical" evidence="2">
    <location>
        <begin position="118"/>
        <end position="138"/>
    </location>
</feature>
<dbReference type="InterPro" id="IPR058581">
    <property type="entry name" value="TM_HPP"/>
</dbReference>
<dbReference type="Pfam" id="PF04982">
    <property type="entry name" value="TM_HPP"/>
    <property type="match status" value="1"/>
</dbReference>
<keyword evidence="2" id="KW-1133">Transmembrane helix</keyword>
<accession>A0A383VG97</accession>
<proteinExistence type="predicted"/>
<feature type="region of interest" description="Disordered" evidence="1">
    <location>
        <begin position="1"/>
        <end position="29"/>
    </location>
</feature>
<evidence type="ECO:0000313" key="4">
    <source>
        <dbReference type="EMBL" id="SZX64537.1"/>
    </source>
</evidence>
<evidence type="ECO:0000313" key="5">
    <source>
        <dbReference type="Proteomes" id="UP000256970"/>
    </source>
</evidence>
<feature type="domain" description="HPP transmembrane region" evidence="3">
    <location>
        <begin position="112"/>
        <end position="268"/>
    </location>
</feature>
<dbReference type="Proteomes" id="UP000256970">
    <property type="component" value="Unassembled WGS sequence"/>
</dbReference>
<sequence length="272" mass="29736">MTMHQHVIAPGEGSVHGRRSQHPANQPQAAQGIEPMLDLRGEEVWAQHHHPVIMGRHSVRLSDDVTVTVAEDEPVKGAVETDIEKIEHRPESKLRHYFDKWRGDIDTALPFPSMQDAAVTWLGAFIGILVVSVTDHFLWQDHGFRMLVASFGASAVLLYGVPESKLAQPRNLIGGQVISAIVGVCVRLALDRVQWLANAVGMSLALLAMQLTSTTHPPGGATALIACSSAVMAPWHGFQLVLAVFVGSVELMAVALVISNFHRGRAYPTFWW</sequence>
<keyword evidence="2" id="KW-0812">Transmembrane</keyword>
<dbReference type="EMBL" id="FNXT01000417">
    <property type="protein sequence ID" value="SZX64537.1"/>
    <property type="molecule type" value="Genomic_DNA"/>
</dbReference>
<evidence type="ECO:0000259" key="3">
    <source>
        <dbReference type="Pfam" id="PF04982"/>
    </source>
</evidence>
<evidence type="ECO:0000256" key="1">
    <source>
        <dbReference type="SAM" id="MobiDB-lite"/>
    </source>
</evidence>
<dbReference type="PANTHER" id="PTHR33741:SF5">
    <property type="entry name" value="TRANSMEMBRANE PROTEIN DDB_G0269096-RELATED"/>
    <property type="match status" value="1"/>
</dbReference>
<dbReference type="PANTHER" id="PTHR33741">
    <property type="entry name" value="TRANSMEMBRANE PROTEIN DDB_G0269096-RELATED"/>
    <property type="match status" value="1"/>
</dbReference>
<feature type="transmembrane region" description="Helical" evidence="2">
    <location>
        <begin position="173"/>
        <end position="190"/>
    </location>
</feature>
<dbReference type="InterPro" id="IPR007065">
    <property type="entry name" value="HPP"/>
</dbReference>
<evidence type="ECO:0000256" key="2">
    <source>
        <dbReference type="SAM" id="Phobius"/>
    </source>
</evidence>
<organism evidence="4 5">
    <name type="scientific">Tetradesmus obliquus</name>
    <name type="common">Green alga</name>
    <name type="synonym">Acutodesmus obliquus</name>
    <dbReference type="NCBI Taxonomy" id="3088"/>
    <lineage>
        <taxon>Eukaryota</taxon>
        <taxon>Viridiplantae</taxon>
        <taxon>Chlorophyta</taxon>
        <taxon>core chlorophytes</taxon>
        <taxon>Chlorophyceae</taxon>
        <taxon>CS clade</taxon>
        <taxon>Sphaeropleales</taxon>
        <taxon>Scenedesmaceae</taxon>
        <taxon>Tetradesmus</taxon>
    </lineage>
</organism>
<dbReference type="STRING" id="3088.A0A383VG97"/>
<reference evidence="4 5" key="1">
    <citation type="submission" date="2016-10" db="EMBL/GenBank/DDBJ databases">
        <authorList>
            <person name="Cai Z."/>
        </authorList>
    </citation>
    <scope>NUCLEOTIDE SEQUENCE [LARGE SCALE GENOMIC DNA]</scope>
</reference>
<dbReference type="AlphaFoldDB" id="A0A383VG97"/>
<feature type="transmembrane region" description="Helical" evidence="2">
    <location>
        <begin position="238"/>
        <end position="258"/>
    </location>
</feature>
<keyword evidence="2" id="KW-0472">Membrane</keyword>
<gene>
    <name evidence="4" type="ORF">BQ4739_LOCUS5044</name>
</gene>